<sequence>MSMSVIKEAKPAHREFELDRAVLFSDAVFAIAITLLIIEIKLPHMPEKAPVADYIQLLNPFLMEFFTFAMSFLFIGTFWKWHLQLCRFLQHYDDGLIHRNLFFLFFIVTFPFSTASIMHIGSHFMLPLYIYLFNLAGCLAGLFWISYYIFQRKPGLAVAGLHMEKELLYQRLKYSFLTMSTGFTIITMAYFIFPENTSVQKISFFVIPGLIFFNHFRLKIKKRNTLRLVHIGDKSSSS</sequence>
<gene>
    <name evidence="14" type="ORF">DF182_24600</name>
</gene>
<comment type="similarity">
    <text evidence="2">Belongs to the TMEM175 family.</text>
</comment>
<evidence type="ECO:0000256" key="4">
    <source>
        <dbReference type="ARBA" id="ARBA00022538"/>
    </source>
</evidence>
<protein>
    <recommendedName>
        <fullName evidence="16">DUF1211 domain-containing protein</fullName>
    </recommendedName>
</protein>
<keyword evidence="15" id="KW-1185">Reference proteome</keyword>
<proteinExistence type="inferred from homology"/>
<keyword evidence="8 13" id="KW-1133">Transmembrane helix</keyword>
<evidence type="ECO:0000256" key="8">
    <source>
        <dbReference type="ARBA" id="ARBA00022989"/>
    </source>
</evidence>
<keyword evidence="4" id="KW-0633">Potassium transport</keyword>
<evidence type="ECO:0000256" key="13">
    <source>
        <dbReference type="SAM" id="Phobius"/>
    </source>
</evidence>
<feature type="transmembrane region" description="Helical" evidence="13">
    <location>
        <begin position="199"/>
        <end position="218"/>
    </location>
</feature>
<dbReference type="Proteomes" id="UP000253410">
    <property type="component" value="Unassembled WGS sequence"/>
</dbReference>
<reference evidence="14 15" key="1">
    <citation type="submission" date="2018-05" db="EMBL/GenBank/DDBJ databases">
        <title>Chitinophaga sp. K3CV102501T nov., isolated from isolated from a monsoon evergreen broad-leaved forest soil.</title>
        <authorList>
            <person name="Lv Y."/>
        </authorList>
    </citation>
    <scope>NUCLEOTIDE SEQUENCE [LARGE SCALE GENOMIC DNA]</scope>
    <source>
        <strain evidence="14 15">GDMCC 1.1325</strain>
    </source>
</reference>
<dbReference type="AlphaFoldDB" id="A0A365XUI0"/>
<evidence type="ECO:0008006" key="16">
    <source>
        <dbReference type="Google" id="ProtNLM"/>
    </source>
</evidence>
<dbReference type="GO" id="GO:0016020">
    <property type="term" value="C:membrane"/>
    <property type="evidence" value="ECO:0007669"/>
    <property type="project" value="UniProtKB-SubCell"/>
</dbReference>
<dbReference type="Pfam" id="PF06736">
    <property type="entry name" value="TMEM175"/>
    <property type="match status" value="1"/>
</dbReference>
<accession>A0A365XUI0</accession>
<evidence type="ECO:0000256" key="10">
    <source>
        <dbReference type="ARBA" id="ARBA00023136"/>
    </source>
</evidence>
<feature type="transmembrane region" description="Helical" evidence="13">
    <location>
        <begin position="100"/>
        <end position="122"/>
    </location>
</feature>
<evidence type="ECO:0000256" key="11">
    <source>
        <dbReference type="ARBA" id="ARBA00023303"/>
    </source>
</evidence>
<feature type="transmembrane region" description="Helical" evidence="13">
    <location>
        <begin position="60"/>
        <end position="79"/>
    </location>
</feature>
<evidence type="ECO:0000256" key="2">
    <source>
        <dbReference type="ARBA" id="ARBA00006920"/>
    </source>
</evidence>
<evidence type="ECO:0000313" key="15">
    <source>
        <dbReference type="Proteomes" id="UP000253410"/>
    </source>
</evidence>
<keyword evidence="9" id="KW-0406">Ion transport</keyword>
<evidence type="ECO:0000256" key="12">
    <source>
        <dbReference type="ARBA" id="ARBA00034430"/>
    </source>
</evidence>
<dbReference type="InterPro" id="IPR010617">
    <property type="entry name" value="TMEM175-like"/>
</dbReference>
<feature type="transmembrane region" description="Helical" evidence="13">
    <location>
        <begin position="128"/>
        <end position="150"/>
    </location>
</feature>
<dbReference type="OrthoDB" id="7626281at2"/>
<feature type="transmembrane region" description="Helical" evidence="13">
    <location>
        <begin position="21"/>
        <end position="40"/>
    </location>
</feature>
<evidence type="ECO:0000256" key="6">
    <source>
        <dbReference type="ARBA" id="ARBA00022826"/>
    </source>
</evidence>
<keyword evidence="11" id="KW-0407">Ion channel</keyword>
<name>A0A365XUI0_9BACT</name>
<comment type="subcellular location">
    <subcellularLocation>
        <location evidence="1">Membrane</location>
        <topology evidence="1">Multi-pass membrane protein</topology>
    </subcellularLocation>
</comment>
<dbReference type="PANTHER" id="PTHR31462:SF5">
    <property type="entry name" value="ENDOSOMAL_LYSOSOMAL PROTON CHANNEL TMEM175"/>
    <property type="match status" value="1"/>
</dbReference>
<organism evidence="14 15">
    <name type="scientific">Chitinophaga flava</name>
    <dbReference type="NCBI Taxonomy" id="2259036"/>
    <lineage>
        <taxon>Bacteria</taxon>
        <taxon>Pseudomonadati</taxon>
        <taxon>Bacteroidota</taxon>
        <taxon>Chitinophagia</taxon>
        <taxon>Chitinophagales</taxon>
        <taxon>Chitinophagaceae</taxon>
        <taxon>Chitinophaga</taxon>
    </lineage>
</organism>
<keyword evidence="10 13" id="KW-0472">Membrane</keyword>
<comment type="caution">
    <text evidence="14">The sequence shown here is derived from an EMBL/GenBank/DDBJ whole genome shotgun (WGS) entry which is preliminary data.</text>
</comment>
<keyword evidence="3" id="KW-0813">Transport</keyword>
<keyword evidence="5 13" id="KW-0812">Transmembrane</keyword>
<dbReference type="GO" id="GO:0015252">
    <property type="term" value="F:proton channel activity"/>
    <property type="evidence" value="ECO:0007669"/>
    <property type="project" value="InterPro"/>
</dbReference>
<dbReference type="EMBL" id="QFFJ01000002">
    <property type="protein sequence ID" value="RBL89681.1"/>
    <property type="molecule type" value="Genomic_DNA"/>
</dbReference>
<dbReference type="PANTHER" id="PTHR31462">
    <property type="entry name" value="ENDOSOMAL/LYSOSOMAL POTASSIUM CHANNEL TMEM175"/>
    <property type="match status" value="1"/>
</dbReference>
<comment type="catalytic activity">
    <reaction evidence="12">
        <text>K(+)(in) = K(+)(out)</text>
        <dbReference type="Rhea" id="RHEA:29463"/>
        <dbReference type="ChEBI" id="CHEBI:29103"/>
    </reaction>
</comment>
<evidence type="ECO:0000256" key="3">
    <source>
        <dbReference type="ARBA" id="ARBA00022448"/>
    </source>
</evidence>
<evidence type="ECO:0000256" key="7">
    <source>
        <dbReference type="ARBA" id="ARBA00022958"/>
    </source>
</evidence>
<feature type="transmembrane region" description="Helical" evidence="13">
    <location>
        <begin position="171"/>
        <end position="193"/>
    </location>
</feature>
<evidence type="ECO:0000256" key="9">
    <source>
        <dbReference type="ARBA" id="ARBA00023065"/>
    </source>
</evidence>
<evidence type="ECO:0000313" key="14">
    <source>
        <dbReference type="EMBL" id="RBL89681.1"/>
    </source>
</evidence>
<keyword evidence="6" id="KW-0631">Potassium channel</keyword>
<evidence type="ECO:0000256" key="1">
    <source>
        <dbReference type="ARBA" id="ARBA00004141"/>
    </source>
</evidence>
<evidence type="ECO:0000256" key="5">
    <source>
        <dbReference type="ARBA" id="ARBA00022692"/>
    </source>
</evidence>
<keyword evidence="7" id="KW-0630">Potassium</keyword>
<dbReference type="GO" id="GO:0005267">
    <property type="term" value="F:potassium channel activity"/>
    <property type="evidence" value="ECO:0007669"/>
    <property type="project" value="UniProtKB-KW"/>
</dbReference>